<sequence length="55" mass="6755">MKRKYASQNPLEKQKYIEKVKRSKITRNNQQTINEQNKKYYETIQKIIQGLFHNL</sequence>
<keyword evidence="2" id="KW-1185">Reference proteome</keyword>
<reference evidence="1 2" key="1">
    <citation type="submission" date="2024-12" db="EMBL/GenBank/DDBJ databases">
        <title>The unique morphological basis and parallel evolutionary history of personate flowers in Penstemon.</title>
        <authorList>
            <person name="Depatie T.H."/>
            <person name="Wessinger C.A."/>
        </authorList>
    </citation>
    <scope>NUCLEOTIDE SEQUENCE [LARGE SCALE GENOMIC DNA]</scope>
    <source>
        <strain evidence="1">WTNN_2</strain>
        <tissue evidence="1">Leaf</tissue>
    </source>
</reference>
<evidence type="ECO:0000313" key="2">
    <source>
        <dbReference type="Proteomes" id="UP001634393"/>
    </source>
</evidence>
<protein>
    <submittedName>
        <fullName evidence="1">Uncharacterized protein</fullName>
    </submittedName>
</protein>
<organism evidence="1 2">
    <name type="scientific">Penstemon smallii</name>
    <dbReference type="NCBI Taxonomy" id="265156"/>
    <lineage>
        <taxon>Eukaryota</taxon>
        <taxon>Viridiplantae</taxon>
        <taxon>Streptophyta</taxon>
        <taxon>Embryophyta</taxon>
        <taxon>Tracheophyta</taxon>
        <taxon>Spermatophyta</taxon>
        <taxon>Magnoliopsida</taxon>
        <taxon>eudicotyledons</taxon>
        <taxon>Gunneridae</taxon>
        <taxon>Pentapetalae</taxon>
        <taxon>asterids</taxon>
        <taxon>lamiids</taxon>
        <taxon>Lamiales</taxon>
        <taxon>Plantaginaceae</taxon>
        <taxon>Cheloneae</taxon>
        <taxon>Penstemon</taxon>
    </lineage>
</organism>
<dbReference type="AlphaFoldDB" id="A0ABD3TVM9"/>
<evidence type="ECO:0000313" key="1">
    <source>
        <dbReference type="EMBL" id="KAL3840731.1"/>
    </source>
</evidence>
<gene>
    <name evidence="1" type="ORF">ACJIZ3_025322</name>
</gene>
<comment type="caution">
    <text evidence="1">The sequence shown here is derived from an EMBL/GenBank/DDBJ whole genome shotgun (WGS) entry which is preliminary data.</text>
</comment>
<name>A0ABD3TVM9_9LAMI</name>
<dbReference type="EMBL" id="JBJXBP010000003">
    <property type="protein sequence ID" value="KAL3840731.1"/>
    <property type="molecule type" value="Genomic_DNA"/>
</dbReference>
<proteinExistence type="predicted"/>
<accession>A0ABD3TVM9</accession>
<dbReference type="Proteomes" id="UP001634393">
    <property type="component" value="Unassembled WGS sequence"/>
</dbReference>